<organism evidence="1">
    <name type="scientific">marine sediment metagenome</name>
    <dbReference type="NCBI Taxonomy" id="412755"/>
    <lineage>
        <taxon>unclassified sequences</taxon>
        <taxon>metagenomes</taxon>
        <taxon>ecological metagenomes</taxon>
    </lineage>
</organism>
<feature type="non-terminal residue" evidence="1">
    <location>
        <position position="275"/>
    </location>
</feature>
<name>X0TD27_9ZZZZ</name>
<evidence type="ECO:0000313" key="1">
    <source>
        <dbReference type="EMBL" id="GAF86087.1"/>
    </source>
</evidence>
<sequence>TVNALGWYWLTYVSSTASAGLTIDTSEVNLYRIKLHTYNPDYASVANLWKQAFYYDFGTGVKQSSILFNDPVTSSHDIVSRRTWNKIDLLLPDVNSDGTIGDGSVGDLTNDEYMHGWRPVYLTGPVPSPSTTADPTNIDFLAMEVQCKERGPGGTGAPGSHVRALNGTNKTFVGTLPLAAGASPGDIFLEVTNAYRMAGNYLPGIGAVPTEAKIFGNPPPEYVIWRNSANWEIISIAAIADSGAGYPGNDNVRLTNPLEGNYPTGELLCRGGWNI</sequence>
<dbReference type="EMBL" id="BARS01018865">
    <property type="protein sequence ID" value="GAF86087.1"/>
    <property type="molecule type" value="Genomic_DNA"/>
</dbReference>
<proteinExistence type="predicted"/>
<accession>X0TD27</accession>
<dbReference type="AlphaFoldDB" id="X0TD27"/>
<feature type="non-terminal residue" evidence="1">
    <location>
        <position position="1"/>
    </location>
</feature>
<comment type="caution">
    <text evidence="1">The sequence shown here is derived from an EMBL/GenBank/DDBJ whole genome shotgun (WGS) entry which is preliminary data.</text>
</comment>
<protein>
    <submittedName>
        <fullName evidence="1">Uncharacterized protein</fullName>
    </submittedName>
</protein>
<gene>
    <name evidence="1" type="ORF">S01H1_30637</name>
</gene>
<reference evidence="1" key="1">
    <citation type="journal article" date="2014" name="Front. Microbiol.">
        <title>High frequency of phylogenetically diverse reductive dehalogenase-homologous genes in deep subseafloor sedimentary metagenomes.</title>
        <authorList>
            <person name="Kawai M."/>
            <person name="Futagami T."/>
            <person name="Toyoda A."/>
            <person name="Takaki Y."/>
            <person name="Nishi S."/>
            <person name="Hori S."/>
            <person name="Arai W."/>
            <person name="Tsubouchi T."/>
            <person name="Morono Y."/>
            <person name="Uchiyama I."/>
            <person name="Ito T."/>
            <person name="Fujiyama A."/>
            <person name="Inagaki F."/>
            <person name="Takami H."/>
        </authorList>
    </citation>
    <scope>NUCLEOTIDE SEQUENCE</scope>
    <source>
        <strain evidence="1">Expedition CK06-06</strain>
    </source>
</reference>